<reference evidence="1" key="1">
    <citation type="submission" date="2021-02" db="EMBL/GenBank/DDBJ databases">
        <authorList>
            <person name="Steward A R."/>
        </authorList>
    </citation>
    <scope>NUCLEOTIDE SEQUENCE</scope>
</reference>
<sequence>MCQCGRKDSDNPKCFQDQTLDRNGRLNIPLPSKLPNDQSNYEFPYYFIGDEAFPLLSYLMRPYPQRTLNDLRRATSVVAQITDSGRAVAASGLAAASYDIFALSVNAEDYFKSQGQPAARHPSTRTPLFTHVPVSGFQ</sequence>
<name>A0A821MRA8_9NEOP</name>
<comment type="caution">
    <text evidence="1">The sequence shown here is derived from an EMBL/GenBank/DDBJ whole genome shotgun (WGS) entry which is preliminary data.</text>
</comment>
<dbReference type="Proteomes" id="UP000663880">
    <property type="component" value="Unassembled WGS sequence"/>
</dbReference>
<gene>
    <name evidence="1" type="ORF">PMACD_LOCUS1849</name>
</gene>
<evidence type="ECO:0000313" key="1">
    <source>
        <dbReference type="EMBL" id="CAF4771517.1"/>
    </source>
</evidence>
<evidence type="ECO:0008006" key="3">
    <source>
        <dbReference type="Google" id="ProtNLM"/>
    </source>
</evidence>
<dbReference type="OrthoDB" id="2570778at2759"/>
<dbReference type="EMBL" id="CAJOBZ010000003">
    <property type="protein sequence ID" value="CAF4771517.1"/>
    <property type="molecule type" value="Genomic_DNA"/>
</dbReference>
<evidence type="ECO:0000313" key="2">
    <source>
        <dbReference type="Proteomes" id="UP000663880"/>
    </source>
</evidence>
<proteinExistence type="predicted"/>
<protein>
    <recommendedName>
        <fullName evidence="3">DDE Tnp4 domain-containing protein</fullName>
    </recommendedName>
</protein>
<organism evidence="1 2">
    <name type="scientific">Pieris macdunnoughi</name>
    <dbReference type="NCBI Taxonomy" id="345717"/>
    <lineage>
        <taxon>Eukaryota</taxon>
        <taxon>Metazoa</taxon>
        <taxon>Ecdysozoa</taxon>
        <taxon>Arthropoda</taxon>
        <taxon>Hexapoda</taxon>
        <taxon>Insecta</taxon>
        <taxon>Pterygota</taxon>
        <taxon>Neoptera</taxon>
        <taxon>Endopterygota</taxon>
        <taxon>Lepidoptera</taxon>
        <taxon>Glossata</taxon>
        <taxon>Ditrysia</taxon>
        <taxon>Papilionoidea</taxon>
        <taxon>Pieridae</taxon>
        <taxon>Pierinae</taxon>
        <taxon>Pieris</taxon>
    </lineage>
</organism>
<dbReference type="AlphaFoldDB" id="A0A821MRA8"/>
<keyword evidence="2" id="KW-1185">Reference proteome</keyword>
<accession>A0A821MRA8</accession>